<comment type="catalytic activity">
    <reaction evidence="1 10 11">
        <text>D-ribulose 5-phosphate = D-xylulose 5-phosphate</text>
        <dbReference type="Rhea" id="RHEA:13677"/>
        <dbReference type="ChEBI" id="CHEBI:57737"/>
        <dbReference type="ChEBI" id="CHEBI:58121"/>
        <dbReference type="EC" id="5.1.3.1"/>
    </reaction>
</comment>
<feature type="binding site" evidence="10 14">
    <location>
        <position position="28"/>
    </location>
    <ligand>
        <name>substrate</name>
    </ligand>
</feature>
<comment type="cofactor">
    <cofactor evidence="4">
        <name>Zn(2+)</name>
        <dbReference type="ChEBI" id="CHEBI:29105"/>
    </cofactor>
</comment>
<dbReference type="GO" id="GO:0019323">
    <property type="term" value="P:pentose catabolic process"/>
    <property type="evidence" value="ECO:0007669"/>
    <property type="project" value="UniProtKB-UniRule"/>
</dbReference>
<evidence type="ECO:0000256" key="6">
    <source>
        <dbReference type="ARBA" id="ARBA00009541"/>
    </source>
</evidence>
<accession>A0A412AZN5</accession>
<evidence type="ECO:0000256" key="2">
    <source>
        <dbReference type="ARBA" id="ARBA00001936"/>
    </source>
</evidence>
<evidence type="ECO:0000256" key="13">
    <source>
        <dbReference type="PIRSR" id="PIRSR001461-2"/>
    </source>
</evidence>
<sequence length="236" mass="25643">MDMRVPFSGGIVGRRFLRRLFVMKVSPSVLACDFAHMADEIQKVTQGGADYIHLDVMDGNFVPNISFGPAVIKAIRPYTDVPFDVHLMVERPSRYFQDYLDAGADNITFHLEAEPYIAPALDQIRKAGCSASLSIKPGTEAEAVFPYLDKLYMVLVMTVEPGFGGQKLIPECLEKVKKIKAEAKRRGLKVLVEVDGGINSETAHEAAAAGVDVCVAGTGVFRAPDVAAAIKELQNA</sequence>
<dbReference type="PROSITE" id="PS01085">
    <property type="entry name" value="RIBUL_P_3_EPIMER_1"/>
    <property type="match status" value="1"/>
</dbReference>
<dbReference type="GO" id="GO:0046872">
    <property type="term" value="F:metal ion binding"/>
    <property type="evidence" value="ECO:0007669"/>
    <property type="project" value="UniProtKB-UniRule"/>
</dbReference>
<evidence type="ECO:0000256" key="7">
    <source>
        <dbReference type="ARBA" id="ARBA00013188"/>
    </source>
</evidence>
<evidence type="ECO:0000256" key="10">
    <source>
        <dbReference type="HAMAP-Rule" id="MF_02227"/>
    </source>
</evidence>
<evidence type="ECO:0000256" key="4">
    <source>
        <dbReference type="ARBA" id="ARBA00001947"/>
    </source>
</evidence>
<organism evidence="15 16">
    <name type="scientific">[Clostridium] leptum</name>
    <dbReference type="NCBI Taxonomy" id="1535"/>
    <lineage>
        <taxon>Bacteria</taxon>
        <taxon>Bacillati</taxon>
        <taxon>Bacillota</taxon>
        <taxon>Clostridia</taxon>
        <taxon>Eubacteriales</taxon>
        <taxon>Oscillospiraceae</taxon>
        <taxon>Oscillospiraceae incertae sedis</taxon>
    </lineage>
</organism>
<dbReference type="GO" id="GO:0006098">
    <property type="term" value="P:pentose-phosphate shunt"/>
    <property type="evidence" value="ECO:0007669"/>
    <property type="project" value="UniProtKB-UniRule"/>
</dbReference>
<dbReference type="GO" id="GO:0005737">
    <property type="term" value="C:cytoplasm"/>
    <property type="evidence" value="ECO:0007669"/>
    <property type="project" value="UniProtKB-ARBA"/>
</dbReference>
<evidence type="ECO:0000256" key="9">
    <source>
        <dbReference type="ARBA" id="ARBA00023235"/>
    </source>
</evidence>
<evidence type="ECO:0000256" key="12">
    <source>
        <dbReference type="PIRSR" id="PIRSR001461-1"/>
    </source>
</evidence>
<keyword evidence="13" id="KW-0862">Zinc</keyword>
<dbReference type="EMBL" id="QRTC01000010">
    <property type="protein sequence ID" value="RGQ42789.1"/>
    <property type="molecule type" value="Genomic_DNA"/>
</dbReference>
<evidence type="ECO:0000256" key="11">
    <source>
        <dbReference type="PIRNR" id="PIRNR001461"/>
    </source>
</evidence>
<dbReference type="FunFam" id="3.20.20.70:FF:000004">
    <property type="entry name" value="Ribulose-phosphate 3-epimerase"/>
    <property type="match status" value="1"/>
</dbReference>
<keyword evidence="13" id="KW-0170">Cobalt</keyword>
<comment type="function">
    <text evidence="10">Catalyzes the reversible epimerization of D-ribulose 5-phosphate to D-xylulose 5-phosphate.</text>
</comment>
<dbReference type="Gene3D" id="3.20.20.70">
    <property type="entry name" value="Aldolase class I"/>
    <property type="match status" value="1"/>
</dbReference>
<comment type="caution">
    <text evidence="15">The sequence shown here is derived from an EMBL/GenBank/DDBJ whole genome shotgun (WGS) entry which is preliminary data.</text>
</comment>
<feature type="binding site" evidence="10 13">
    <location>
        <position position="86"/>
    </location>
    <ligand>
        <name>a divalent metal cation</name>
        <dbReference type="ChEBI" id="CHEBI:60240"/>
    </ligand>
</feature>
<protein>
    <recommendedName>
        <fullName evidence="7 10">Ribulose-phosphate 3-epimerase</fullName>
        <ecNumber evidence="7 10">5.1.3.1</ecNumber>
    </recommendedName>
</protein>
<name>A0A412AZN5_9FIRM</name>
<dbReference type="InterPro" id="IPR026019">
    <property type="entry name" value="Ribul_P_3_epim"/>
</dbReference>
<feature type="binding site" evidence="10">
    <location>
        <begin position="195"/>
        <end position="197"/>
    </location>
    <ligand>
        <name>substrate</name>
    </ligand>
</feature>
<feature type="active site" description="Proton acceptor" evidence="10 12">
    <location>
        <position position="55"/>
    </location>
</feature>
<dbReference type="PIRSF" id="PIRSF001461">
    <property type="entry name" value="RPE"/>
    <property type="match status" value="1"/>
</dbReference>
<feature type="binding site" evidence="14">
    <location>
        <begin position="217"/>
        <end position="218"/>
    </location>
    <ligand>
        <name>substrate</name>
    </ligand>
</feature>
<comment type="similarity">
    <text evidence="6 10 11">Belongs to the ribulose-phosphate 3-epimerase family.</text>
</comment>
<dbReference type="CDD" id="cd00429">
    <property type="entry name" value="RPE"/>
    <property type="match status" value="1"/>
</dbReference>
<evidence type="ECO:0000256" key="3">
    <source>
        <dbReference type="ARBA" id="ARBA00001941"/>
    </source>
</evidence>
<evidence type="ECO:0000256" key="5">
    <source>
        <dbReference type="ARBA" id="ARBA00001954"/>
    </source>
</evidence>
<feature type="binding site" evidence="10 14">
    <location>
        <begin position="162"/>
        <end position="165"/>
    </location>
    <ligand>
        <name>substrate</name>
    </ligand>
</feature>
<comment type="caution">
    <text evidence="10">Lacks conserved residue(s) required for the propagation of feature annotation.</text>
</comment>
<keyword evidence="13" id="KW-0464">Manganese</keyword>
<evidence type="ECO:0000256" key="8">
    <source>
        <dbReference type="ARBA" id="ARBA00022723"/>
    </source>
</evidence>
<dbReference type="HAMAP" id="MF_02227">
    <property type="entry name" value="RPE"/>
    <property type="match status" value="1"/>
</dbReference>
<dbReference type="SUPFAM" id="SSF51366">
    <property type="entry name" value="Ribulose-phoshate binding barrel"/>
    <property type="match status" value="1"/>
</dbReference>
<feature type="active site" description="Proton donor" evidence="10 12">
    <location>
        <position position="195"/>
    </location>
</feature>
<comment type="cofactor">
    <cofactor evidence="2">
        <name>Mn(2+)</name>
        <dbReference type="ChEBI" id="CHEBI:29035"/>
    </cofactor>
</comment>
<feature type="binding site" evidence="10 13">
    <location>
        <position position="53"/>
    </location>
    <ligand>
        <name>a divalent metal cation</name>
        <dbReference type="ChEBI" id="CHEBI:60240"/>
    </ligand>
</feature>
<proteinExistence type="inferred from homology"/>
<dbReference type="GO" id="GO:0004750">
    <property type="term" value="F:D-ribulose-phosphate 3-epimerase activity"/>
    <property type="evidence" value="ECO:0007669"/>
    <property type="project" value="UniProtKB-UniRule"/>
</dbReference>
<feature type="binding site" evidence="10 13">
    <location>
        <position position="195"/>
    </location>
    <ligand>
        <name>a divalent metal cation</name>
        <dbReference type="ChEBI" id="CHEBI:60240"/>
    </ligand>
</feature>
<evidence type="ECO:0000256" key="1">
    <source>
        <dbReference type="ARBA" id="ARBA00001782"/>
    </source>
</evidence>
<keyword evidence="8 10" id="KW-0479">Metal-binding</keyword>
<dbReference type="InterPro" id="IPR013785">
    <property type="entry name" value="Aldolase_TIM"/>
</dbReference>
<comment type="cofactor">
    <cofactor evidence="10 13">
        <name>a divalent metal cation</name>
        <dbReference type="ChEBI" id="CHEBI:60240"/>
    </cofactor>
    <text evidence="10 13">Binds 1 divalent metal cation per subunit.</text>
</comment>
<dbReference type="InterPro" id="IPR011060">
    <property type="entry name" value="RibuloseP-bd_barrel"/>
</dbReference>
<dbReference type="PANTHER" id="PTHR11749">
    <property type="entry name" value="RIBULOSE-5-PHOSPHATE-3-EPIMERASE"/>
    <property type="match status" value="1"/>
</dbReference>
<feature type="binding site" evidence="10 13">
    <location>
        <position position="55"/>
    </location>
    <ligand>
        <name>a divalent metal cation</name>
        <dbReference type="ChEBI" id="CHEBI:60240"/>
    </ligand>
</feature>
<evidence type="ECO:0000256" key="14">
    <source>
        <dbReference type="PIRSR" id="PIRSR001461-3"/>
    </source>
</evidence>
<evidence type="ECO:0000313" key="16">
    <source>
        <dbReference type="Proteomes" id="UP000284751"/>
    </source>
</evidence>
<comment type="cofactor">
    <cofactor evidence="3">
        <name>Co(2+)</name>
        <dbReference type="ChEBI" id="CHEBI:48828"/>
    </cofactor>
</comment>
<feature type="binding site" evidence="10 14">
    <location>
        <position position="86"/>
    </location>
    <ligand>
        <name>substrate</name>
    </ligand>
</feature>
<feature type="binding site" evidence="14">
    <location>
        <position position="197"/>
    </location>
    <ligand>
        <name>substrate</name>
    </ligand>
</feature>
<dbReference type="InterPro" id="IPR000056">
    <property type="entry name" value="Ribul_P_3_epim-like"/>
</dbReference>
<evidence type="ECO:0000313" key="15">
    <source>
        <dbReference type="EMBL" id="RGQ42789.1"/>
    </source>
</evidence>
<keyword evidence="9 10" id="KW-0413">Isomerase</keyword>
<dbReference type="AlphaFoldDB" id="A0A412AZN5"/>
<reference evidence="15 16" key="1">
    <citation type="submission" date="2018-08" db="EMBL/GenBank/DDBJ databases">
        <title>A genome reference for cultivated species of the human gut microbiota.</title>
        <authorList>
            <person name="Zou Y."/>
            <person name="Xue W."/>
            <person name="Luo G."/>
        </authorList>
    </citation>
    <scope>NUCLEOTIDE SEQUENCE [LARGE SCALE GENOMIC DNA]</scope>
    <source>
        <strain evidence="15 16">AF28-26</strain>
    </source>
</reference>
<dbReference type="NCBIfam" id="TIGR01163">
    <property type="entry name" value="rpe"/>
    <property type="match status" value="1"/>
</dbReference>
<dbReference type="Proteomes" id="UP000284751">
    <property type="component" value="Unassembled WGS sequence"/>
</dbReference>
<comment type="pathway">
    <text evidence="10">Carbohydrate degradation.</text>
</comment>
<gene>
    <name evidence="10 15" type="primary">rpe</name>
    <name evidence="15" type="ORF">DWY99_04135</name>
</gene>
<dbReference type="Pfam" id="PF00834">
    <property type="entry name" value="Ribul_P_3_epim"/>
    <property type="match status" value="1"/>
</dbReference>
<comment type="cofactor">
    <cofactor evidence="5">
        <name>Fe(2+)</name>
        <dbReference type="ChEBI" id="CHEBI:29033"/>
    </cofactor>
</comment>
<dbReference type="EC" id="5.1.3.1" evidence="7 10"/>
<keyword evidence="10 11" id="KW-0119">Carbohydrate metabolism</keyword>
<dbReference type="NCBIfam" id="NF004076">
    <property type="entry name" value="PRK05581.1-4"/>
    <property type="match status" value="1"/>
</dbReference>